<keyword evidence="6" id="KW-1185">Reference proteome</keyword>
<name>A0A3Q3X113_MOLML</name>
<evidence type="ECO:0000313" key="5">
    <source>
        <dbReference type="Ensembl" id="ENSMMOP00000021595.1"/>
    </source>
</evidence>
<feature type="domain" description="Ig-like" evidence="4">
    <location>
        <begin position="2"/>
        <end position="119"/>
    </location>
</feature>
<dbReference type="PANTHER" id="PTHR23268">
    <property type="entry name" value="T-CELL RECEPTOR BETA CHAIN"/>
    <property type="match status" value="1"/>
</dbReference>
<reference evidence="5" key="2">
    <citation type="submission" date="2025-09" db="UniProtKB">
        <authorList>
            <consortium name="Ensembl"/>
        </authorList>
    </citation>
    <scope>IDENTIFICATION</scope>
</reference>
<dbReference type="Gene3D" id="2.60.40.10">
    <property type="entry name" value="Immunoglobulins"/>
    <property type="match status" value="1"/>
</dbReference>
<reference evidence="5" key="1">
    <citation type="submission" date="2025-08" db="UniProtKB">
        <authorList>
            <consortium name="Ensembl"/>
        </authorList>
    </citation>
    <scope>IDENTIFICATION</scope>
</reference>
<proteinExistence type="predicted"/>
<dbReference type="PROSITE" id="PS50835">
    <property type="entry name" value="IG_LIKE"/>
    <property type="match status" value="1"/>
</dbReference>
<feature type="signal peptide" evidence="3">
    <location>
        <begin position="1"/>
        <end position="21"/>
    </location>
</feature>
<dbReference type="SUPFAM" id="SSF48726">
    <property type="entry name" value="Immunoglobulin"/>
    <property type="match status" value="1"/>
</dbReference>
<dbReference type="OMA" id="LRIDCSH"/>
<dbReference type="InterPro" id="IPR050413">
    <property type="entry name" value="TCR_beta_variable"/>
</dbReference>
<dbReference type="AlphaFoldDB" id="A0A3Q3X113"/>
<dbReference type="GO" id="GO:0005886">
    <property type="term" value="C:plasma membrane"/>
    <property type="evidence" value="ECO:0007669"/>
    <property type="project" value="TreeGrafter"/>
</dbReference>
<keyword evidence="1 3" id="KW-0732">Signal</keyword>
<dbReference type="STRING" id="94237.ENSMMOP00000021595"/>
<evidence type="ECO:0000313" key="6">
    <source>
        <dbReference type="Proteomes" id="UP000261620"/>
    </source>
</evidence>
<dbReference type="SMART" id="SM00406">
    <property type="entry name" value="IGv"/>
    <property type="match status" value="1"/>
</dbReference>
<dbReference type="PANTHER" id="PTHR23268:SF102">
    <property type="entry name" value="IMMUNOGLOBULIN V-SET DOMAIN-CONTAINING PROTEIN"/>
    <property type="match status" value="1"/>
</dbReference>
<feature type="chain" id="PRO_5018735816" description="Ig-like domain-containing protein" evidence="3">
    <location>
        <begin position="22"/>
        <end position="119"/>
    </location>
</feature>
<accession>A0A3Q3X113</accession>
<dbReference type="Proteomes" id="UP000261620">
    <property type="component" value="Unplaced"/>
</dbReference>
<dbReference type="Ensembl" id="ENSMMOT00000021952.1">
    <property type="protein sequence ID" value="ENSMMOP00000021595.1"/>
    <property type="gene ID" value="ENSMMOG00000016411.1"/>
</dbReference>
<dbReference type="GO" id="GO:0007166">
    <property type="term" value="P:cell surface receptor signaling pathway"/>
    <property type="evidence" value="ECO:0007669"/>
    <property type="project" value="TreeGrafter"/>
</dbReference>
<evidence type="ECO:0000259" key="4">
    <source>
        <dbReference type="PROSITE" id="PS50835"/>
    </source>
</evidence>
<sequence length="119" mass="13390">MPAAVCTLGFLLLILTGRVQSYTFEQTSSQVVREGTEELRIDCSHDGSDLQTMLWYQHKQSSRAMSLIGYSVIQSQPSYEGQFQDRFKIQRDDTKKGSLVIHTVQLSDSAVYFCAASTQ</sequence>
<dbReference type="InterPro" id="IPR013783">
    <property type="entry name" value="Ig-like_fold"/>
</dbReference>
<evidence type="ECO:0000256" key="2">
    <source>
        <dbReference type="ARBA" id="ARBA00022859"/>
    </source>
</evidence>
<dbReference type="InterPro" id="IPR013106">
    <property type="entry name" value="Ig_V-set"/>
</dbReference>
<keyword evidence="2" id="KW-0391">Immunity</keyword>
<evidence type="ECO:0000256" key="3">
    <source>
        <dbReference type="SAM" id="SignalP"/>
    </source>
</evidence>
<dbReference type="InterPro" id="IPR036179">
    <property type="entry name" value="Ig-like_dom_sf"/>
</dbReference>
<protein>
    <recommendedName>
        <fullName evidence="4">Ig-like domain-containing protein</fullName>
    </recommendedName>
</protein>
<dbReference type="Pfam" id="PF07686">
    <property type="entry name" value="V-set"/>
    <property type="match status" value="1"/>
</dbReference>
<dbReference type="GO" id="GO:0002376">
    <property type="term" value="P:immune system process"/>
    <property type="evidence" value="ECO:0007669"/>
    <property type="project" value="UniProtKB-KW"/>
</dbReference>
<dbReference type="InterPro" id="IPR007110">
    <property type="entry name" value="Ig-like_dom"/>
</dbReference>
<organism evidence="5 6">
    <name type="scientific">Mola mola</name>
    <name type="common">Ocean sunfish</name>
    <name type="synonym">Tetraodon mola</name>
    <dbReference type="NCBI Taxonomy" id="94237"/>
    <lineage>
        <taxon>Eukaryota</taxon>
        <taxon>Metazoa</taxon>
        <taxon>Chordata</taxon>
        <taxon>Craniata</taxon>
        <taxon>Vertebrata</taxon>
        <taxon>Euteleostomi</taxon>
        <taxon>Actinopterygii</taxon>
        <taxon>Neopterygii</taxon>
        <taxon>Teleostei</taxon>
        <taxon>Neoteleostei</taxon>
        <taxon>Acanthomorphata</taxon>
        <taxon>Eupercaria</taxon>
        <taxon>Tetraodontiformes</taxon>
        <taxon>Molidae</taxon>
        <taxon>Mola</taxon>
    </lineage>
</organism>
<evidence type="ECO:0000256" key="1">
    <source>
        <dbReference type="ARBA" id="ARBA00022729"/>
    </source>
</evidence>